<keyword evidence="8" id="KW-1185">Reference proteome</keyword>
<keyword evidence="3" id="KW-0233">DNA recombination</keyword>
<evidence type="ECO:0000313" key="8">
    <source>
        <dbReference type="Proteomes" id="UP001601948"/>
    </source>
</evidence>
<organism evidence="7 8">
    <name type="scientific">Nocardia suismassiliense</name>
    <dbReference type="NCBI Taxonomy" id="2077092"/>
    <lineage>
        <taxon>Bacteria</taxon>
        <taxon>Bacillati</taxon>
        <taxon>Actinomycetota</taxon>
        <taxon>Actinomycetes</taxon>
        <taxon>Mycobacteriales</taxon>
        <taxon>Nocardiaceae</taxon>
        <taxon>Nocardia</taxon>
    </lineage>
</organism>
<dbReference type="PANTHER" id="PTHR30349">
    <property type="entry name" value="PHAGE INTEGRASE-RELATED"/>
    <property type="match status" value="1"/>
</dbReference>
<dbReference type="EMBL" id="JBIAPI010000016">
    <property type="protein sequence ID" value="MFF3228895.1"/>
    <property type="molecule type" value="Genomic_DNA"/>
</dbReference>
<accession>A0ABW6R5U8</accession>
<comment type="caution">
    <text evidence="7">The sequence shown here is derived from an EMBL/GenBank/DDBJ whole genome shotgun (WGS) entry which is preliminary data.</text>
</comment>
<dbReference type="InterPro" id="IPR050090">
    <property type="entry name" value="Tyrosine_recombinase_XerCD"/>
</dbReference>
<evidence type="ECO:0000256" key="1">
    <source>
        <dbReference type="ARBA" id="ARBA00008857"/>
    </source>
</evidence>
<evidence type="ECO:0000259" key="5">
    <source>
        <dbReference type="PROSITE" id="PS51898"/>
    </source>
</evidence>
<evidence type="ECO:0000256" key="2">
    <source>
        <dbReference type="ARBA" id="ARBA00023125"/>
    </source>
</evidence>
<dbReference type="CDD" id="cd00397">
    <property type="entry name" value="DNA_BRE_C"/>
    <property type="match status" value="1"/>
</dbReference>
<evidence type="ECO:0000256" key="3">
    <source>
        <dbReference type="ARBA" id="ARBA00023172"/>
    </source>
</evidence>
<evidence type="ECO:0000256" key="4">
    <source>
        <dbReference type="PROSITE-ProRule" id="PRU01248"/>
    </source>
</evidence>
<dbReference type="SUPFAM" id="SSF56349">
    <property type="entry name" value="DNA breaking-rejoining enzymes"/>
    <property type="match status" value="1"/>
</dbReference>
<evidence type="ECO:0000313" key="7">
    <source>
        <dbReference type="EMBL" id="MFF3228895.1"/>
    </source>
</evidence>
<name>A0ABW6R5U8_9NOCA</name>
<proteinExistence type="inferred from homology"/>
<gene>
    <name evidence="7" type="ORF">ACFYV7_39325</name>
</gene>
<feature type="domain" description="Core-binding (CB)" evidence="6">
    <location>
        <begin position="4"/>
        <end position="92"/>
    </location>
</feature>
<evidence type="ECO:0000259" key="6">
    <source>
        <dbReference type="PROSITE" id="PS51900"/>
    </source>
</evidence>
<sequence length="349" mass="39441">MSPQELEDFEQELVDQYALAFAAAGLTDDHIAQERSVIFSFVRSLGHGRHLWAAAPQDVDRFLQQQRREHGLAKSTVHSKAGTLARFFDFLIGRYQGEIHGLTGYVVGQPVDEFNRPAKADYGGLIRIPPGDDEVAHLFGRWREALPGARKFLPGARDYLAASLWRRAGLRISETVNLDIRDWRRDLGPHGKLHVRFGKGSMGRGPKPRLIPTINAVDELLDWWMTDIRHQYGDDWTNPDAPLLPSERRDRDLGRCRRAGDDTLRSGFATAVNTWLPSWAGQLTPHGMRHFCASSLYARGMDLKAIQELLGHEWLSTTTRYIHVHDDHVETAWASANDRVAARLITGTE</sequence>
<dbReference type="InterPro" id="IPR002104">
    <property type="entry name" value="Integrase_catalytic"/>
</dbReference>
<reference evidence="7 8" key="1">
    <citation type="submission" date="2024-10" db="EMBL/GenBank/DDBJ databases">
        <title>The Natural Products Discovery Center: Release of the First 8490 Sequenced Strains for Exploring Actinobacteria Biosynthetic Diversity.</title>
        <authorList>
            <person name="Kalkreuter E."/>
            <person name="Kautsar S.A."/>
            <person name="Yang D."/>
            <person name="Bader C.D."/>
            <person name="Teijaro C.N."/>
            <person name="Fluegel L."/>
            <person name="Davis C.M."/>
            <person name="Simpson J.R."/>
            <person name="Lauterbach L."/>
            <person name="Steele A.D."/>
            <person name="Gui C."/>
            <person name="Meng S."/>
            <person name="Li G."/>
            <person name="Viehrig K."/>
            <person name="Ye F."/>
            <person name="Su P."/>
            <person name="Kiefer A.F."/>
            <person name="Nichols A."/>
            <person name="Cepeda A.J."/>
            <person name="Yan W."/>
            <person name="Fan B."/>
            <person name="Jiang Y."/>
            <person name="Adhikari A."/>
            <person name="Zheng C.-J."/>
            <person name="Schuster L."/>
            <person name="Cowan T.M."/>
            <person name="Smanski M.J."/>
            <person name="Chevrette M.G."/>
            <person name="De Carvalho L.P.S."/>
            <person name="Shen B."/>
        </authorList>
    </citation>
    <scope>NUCLEOTIDE SEQUENCE [LARGE SCALE GENOMIC DNA]</scope>
    <source>
        <strain evidence="7 8">NPDC003040</strain>
    </source>
</reference>
<dbReference type="InterPro" id="IPR011010">
    <property type="entry name" value="DNA_brk_join_enz"/>
</dbReference>
<keyword evidence="2 4" id="KW-0238">DNA-binding</keyword>
<feature type="domain" description="Tyr recombinase" evidence="5">
    <location>
        <begin position="124"/>
        <end position="334"/>
    </location>
</feature>
<dbReference type="InterPro" id="IPR013762">
    <property type="entry name" value="Integrase-like_cat_sf"/>
</dbReference>
<dbReference type="Pfam" id="PF00589">
    <property type="entry name" value="Phage_integrase"/>
    <property type="match status" value="1"/>
</dbReference>
<protein>
    <submittedName>
        <fullName evidence="7">Tyrosine-type recombinase/integrase</fullName>
    </submittedName>
</protein>
<dbReference type="PROSITE" id="PS51898">
    <property type="entry name" value="TYR_RECOMBINASE"/>
    <property type="match status" value="1"/>
</dbReference>
<dbReference type="Proteomes" id="UP001601948">
    <property type="component" value="Unassembled WGS sequence"/>
</dbReference>
<dbReference type="Gene3D" id="1.10.443.10">
    <property type="entry name" value="Intergrase catalytic core"/>
    <property type="match status" value="1"/>
</dbReference>
<dbReference type="PANTHER" id="PTHR30349:SF41">
    <property type="entry name" value="INTEGRASE_RECOMBINASE PROTEIN MJ0367-RELATED"/>
    <property type="match status" value="1"/>
</dbReference>
<dbReference type="RefSeq" id="WP_387726061.1">
    <property type="nucleotide sequence ID" value="NZ_JBIAPI010000016.1"/>
</dbReference>
<comment type="similarity">
    <text evidence="1">Belongs to the 'phage' integrase family.</text>
</comment>
<dbReference type="InterPro" id="IPR044068">
    <property type="entry name" value="CB"/>
</dbReference>
<dbReference type="PROSITE" id="PS51900">
    <property type="entry name" value="CB"/>
    <property type="match status" value="1"/>
</dbReference>